<proteinExistence type="predicted"/>
<dbReference type="Proteomes" id="UP000599179">
    <property type="component" value="Unassembled WGS sequence"/>
</dbReference>
<feature type="chain" id="PRO_5046888088" evidence="1">
    <location>
        <begin position="20"/>
        <end position="81"/>
    </location>
</feature>
<sequence>MKKLVLTLVLGVFAFGASGFKSDNYNYSEVDCMMYQHRVFAHFYDSGIDTDTAWDESIMFYEACMTNNYPSLLTNNPILPH</sequence>
<accession>A0ABQ1SLJ6</accession>
<dbReference type="RefSeq" id="WP_188459564.1">
    <property type="nucleotide sequence ID" value="NZ_BMGM01000014.1"/>
</dbReference>
<feature type="signal peptide" evidence="1">
    <location>
        <begin position="1"/>
        <end position="19"/>
    </location>
</feature>
<evidence type="ECO:0000256" key="1">
    <source>
        <dbReference type="SAM" id="SignalP"/>
    </source>
</evidence>
<evidence type="ECO:0000313" key="2">
    <source>
        <dbReference type="EMBL" id="GGE44575.1"/>
    </source>
</evidence>
<protein>
    <submittedName>
        <fullName evidence="2">Uncharacterized protein</fullName>
    </submittedName>
</protein>
<name>A0ABQ1SLJ6_9FLAO</name>
<organism evidence="2 3">
    <name type="scientific">Psychroflexus planctonicus</name>
    <dbReference type="NCBI Taxonomy" id="1526575"/>
    <lineage>
        <taxon>Bacteria</taxon>
        <taxon>Pseudomonadati</taxon>
        <taxon>Bacteroidota</taxon>
        <taxon>Flavobacteriia</taxon>
        <taxon>Flavobacteriales</taxon>
        <taxon>Flavobacteriaceae</taxon>
        <taxon>Psychroflexus</taxon>
    </lineage>
</organism>
<dbReference type="EMBL" id="BMGM01000014">
    <property type="protein sequence ID" value="GGE44575.1"/>
    <property type="molecule type" value="Genomic_DNA"/>
</dbReference>
<keyword evidence="3" id="KW-1185">Reference proteome</keyword>
<comment type="caution">
    <text evidence="2">The sequence shown here is derived from an EMBL/GenBank/DDBJ whole genome shotgun (WGS) entry which is preliminary data.</text>
</comment>
<gene>
    <name evidence="2" type="ORF">GCM10010832_25710</name>
</gene>
<evidence type="ECO:0000313" key="3">
    <source>
        <dbReference type="Proteomes" id="UP000599179"/>
    </source>
</evidence>
<keyword evidence="1" id="KW-0732">Signal</keyword>
<reference evidence="3" key="1">
    <citation type="journal article" date="2019" name="Int. J. Syst. Evol. Microbiol.">
        <title>The Global Catalogue of Microorganisms (GCM) 10K type strain sequencing project: providing services to taxonomists for standard genome sequencing and annotation.</title>
        <authorList>
            <consortium name="The Broad Institute Genomics Platform"/>
            <consortium name="The Broad Institute Genome Sequencing Center for Infectious Disease"/>
            <person name="Wu L."/>
            <person name="Ma J."/>
        </authorList>
    </citation>
    <scope>NUCLEOTIDE SEQUENCE [LARGE SCALE GENOMIC DNA]</scope>
    <source>
        <strain evidence="3">CGMCC 1.12931</strain>
    </source>
</reference>